<comment type="caution">
    <text evidence="2">The sequence shown here is derived from an EMBL/GenBank/DDBJ whole genome shotgun (WGS) entry which is preliminary data.</text>
</comment>
<keyword evidence="2" id="KW-0489">Methyltransferase</keyword>
<organism evidence="2 3">
    <name type="scientific">Solirubrobacter deserti</name>
    <dbReference type="NCBI Taxonomy" id="2282478"/>
    <lineage>
        <taxon>Bacteria</taxon>
        <taxon>Bacillati</taxon>
        <taxon>Actinomycetota</taxon>
        <taxon>Thermoleophilia</taxon>
        <taxon>Solirubrobacterales</taxon>
        <taxon>Solirubrobacteraceae</taxon>
        <taxon>Solirubrobacter</taxon>
    </lineage>
</organism>
<dbReference type="PANTHER" id="PTHR36973">
    <property type="entry name" value="SLL1456 PROTEIN-RELATED"/>
    <property type="match status" value="1"/>
</dbReference>
<dbReference type="InterPro" id="IPR053188">
    <property type="entry name" value="FkbM_Methyltransferase"/>
</dbReference>
<protein>
    <submittedName>
        <fullName evidence="2">FkbM family methyltransferase</fullName>
    </submittedName>
</protein>
<dbReference type="Gene3D" id="3.40.50.150">
    <property type="entry name" value="Vaccinia Virus protein VP39"/>
    <property type="match status" value="1"/>
</dbReference>
<proteinExistence type="predicted"/>
<feature type="domain" description="Methyltransferase FkbM" evidence="1">
    <location>
        <begin position="61"/>
        <end position="224"/>
    </location>
</feature>
<dbReference type="GO" id="GO:0008168">
    <property type="term" value="F:methyltransferase activity"/>
    <property type="evidence" value="ECO:0007669"/>
    <property type="project" value="UniProtKB-KW"/>
</dbReference>
<accession>A0ABT4RMB6</accession>
<evidence type="ECO:0000259" key="1">
    <source>
        <dbReference type="Pfam" id="PF05050"/>
    </source>
</evidence>
<dbReference type="SUPFAM" id="SSF53335">
    <property type="entry name" value="S-adenosyl-L-methionine-dependent methyltransferases"/>
    <property type="match status" value="1"/>
</dbReference>
<dbReference type="PANTHER" id="PTHR36973:SF4">
    <property type="entry name" value="NODULATION PROTEIN"/>
    <property type="match status" value="1"/>
</dbReference>
<keyword evidence="2" id="KW-0808">Transferase</keyword>
<evidence type="ECO:0000313" key="2">
    <source>
        <dbReference type="EMBL" id="MDA0139652.1"/>
    </source>
</evidence>
<dbReference type="Pfam" id="PF05050">
    <property type="entry name" value="Methyltransf_21"/>
    <property type="match status" value="1"/>
</dbReference>
<dbReference type="GO" id="GO:0032259">
    <property type="term" value="P:methylation"/>
    <property type="evidence" value="ECO:0007669"/>
    <property type="project" value="UniProtKB-KW"/>
</dbReference>
<dbReference type="EMBL" id="JAPCID010000028">
    <property type="protein sequence ID" value="MDA0139652.1"/>
    <property type="molecule type" value="Genomic_DNA"/>
</dbReference>
<sequence>MTEGLGVLEAARTRARARAERLVRGWLRRRGLAIVAHSPDEYVHARRARVLAEHGVDVVLDVGANTGQYVGHLRQEGFRGRVVSLEPVRATFERLRQAAASDSRWDVRHAAAGEAAGTLELHVYADSVHNSARAPSPGRPMPARIGSETAPVITLDSLSGDVWSAGDAIALKIDVEGFEGEVLRGASSLLEHVRVVEVELSTVPLHEGQWLLPDVASYLYARGFALTSLRPIWTDPGTGALVLADGIFERRDASRAPG</sequence>
<name>A0ABT4RMB6_9ACTN</name>
<reference evidence="2" key="1">
    <citation type="submission" date="2022-10" db="EMBL/GenBank/DDBJ databases">
        <title>The WGS of Solirubrobacter sp. CPCC 204708.</title>
        <authorList>
            <person name="Jiang Z."/>
        </authorList>
    </citation>
    <scope>NUCLEOTIDE SEQUENCE</scope>
    <source>
        <strain evidence="2">CPCC 204708</strain>
    </source>
</reference>
<dbReference type="NCBIfam" id="TIGR01444">
    <property type="entry name" value="fkbM_fam"/>
    <property type="match status" value="1"/>
</dbReference>
<gene>
    <name evidence="2" type="ORF">OJ962_19280</name>
</gene>
<dbReference type="InterPro" id="IPR029063">
    <property type="entry name" value="SAM-dependent_MTases_sf"/>
</dbReference>
<keyword evidence="3" id="KW-1185">Reference proteome</keyword>
<dbReference type="InterPro" id="IPR006342">
    <property type="entry name" value="FkbM_mtfrase"/>
</dbReference>
<dbReference type="Proteomes" id="UP001147700">
    <property type="component" value="Unassembled WGS sequence"/>
</dbReference>
<evidence type="ECO:0000313" key="3">
    <source>
        <dbReference type="Proteomes" id="UP001147700"/>
    </source>
</evidence>
<dbReference type="RefSeq" id="WP_202955595.1">
    <property type="nucleotide sequence ID" value="NZ_JAPCID010000028.1"/>
</dbReference>